<evidence type="ECO:0000256" key="4">
    <source>
        <dbReference type="ARBA" id="ARBA00022801"/>
    </source>
</evidence>
<dbReference type="EC" id="3.2.1.21" evidence="3 9"/>
<name>A0A221VZP0_9PSEU</name>
<dbReference type="InterPro" id="IPR001360">
    <property type="entry name" value="Glyco_hydro_1"/>
</dbReference>
<dbReference type="GO" id="GO:0005829">
    <property type="term" value="C:cytosol"/>
    <property type="evidence" value="ECO:0007669"/>
    <property type="project" value="TreeGrafter"/>
</dbReference>
<evidence type="ECO:0000256" key="3">
    <source>
        <dbReference type="ARBA" id="ARBA00012744"/>
    </source>
</evidence>
<dbReference type="OrthoDB" id="9765195at2"/>
<dbReference type="PROSITE" id="PS00653">
    <property type="entry name" value="GLYCOSYL_HYDROL_F1_2"/>
    <property type="match status" value="1"/>
</dbReference>
<dbReference type="SUPFAM" id="SSF51445">
    <property type="entry name" value="(Trans)glycosidases"/>
    <property type="match status" value="1"/>
</dbReference>
<dbReference type="Gene3D" id="3.20.20.80">
    <property type="entry name" value="Glycosidases"/>
    <property type="match status" value="1"/>
</dbReference>
<accession>A0A221VZP0</accession>
<keyword evidence="8" id="KW-0624">Polysaccharide degradation</keyword>
<sequence length="480" mass="52640">MAVTNSAGRAATSGAVATPGSLVFPADFRWGTATASYQVEGAVTEDGRGPSIWDVFAAEPGRVHAGDSGERACDHYHRYPEDVALMRELGIDVYRFSVAWPRVQPDGRTLEPRGLDFYDRLVDELLTAGIDPMLTLYHWDLPQALQETGGWRNRDTAHRFADYAGEVFARLGDRVAHWTTLNEPWCSAYLGHFTGLHAPGLTDARAALTAAHHLLLGHGLAASTLRASMSERHRLSIVLNLASVRVDEDDEAHREAARRVDGLQNRFFLDPLLRGAYPADVLADVSWLGDWDTAVRAGDEELIAAPLDLLGINYYSPSRVAPADPESVAGGMPGLRGVRHLPPRGTLTGFDWEQEPAGLRDLLVRVSRDYPEVPLMVTENGSAWPDRVEDDGGVVDPDRENYLLEHLRAVHAAIEAGADVRGYLAWSLLDNFEWAAGYSQRFGLVHVDYQTQRRTVKSSGRRFASVIADNAVPPAVPPTG</sequence>
<proteinExistence type="inferred from homology"/>
<comment type="similarity">
    <text evidence="2 9">Belongs to the glycosyl hydrolase 1 family.</text>
</comment>
<dbReference type="GO" id="GO:0008422">
    <property type="term" value="F:beta-glucosidase activity"/>
    <property type="evidence" value="ECO:0007669"/>
    <property type="project" value="UniProtKB-EC"/>
</dbReference>
<dbReference type="Proteomes" id="UP000204221">
    <property type="component" value="Chromosome"/>
</dbReference>
<dbReference type="InterPro" id="IPR017853">
    <property type="entry name" value="GH"/>
</dbReference>
<evidence type="ECO:0000256" key="1">
    <source>
        <dbReference type="ARBA" id="ARBA00000448"/>
    </source>
</evidence>
<keyword evidence="11" id="KW-1185">Reference proteome</keyword>
<reference evidence="10 11" key="1">
    <citation type="submission" date="2017-07" db="EMBL/GenBank/DDBJ databases">
        <title>Complete genome sequence of Actinoalloteichus hoggarensis DSM 45943, type strain of Actinoalloteichus hoggarensis.</title>
        <authorList>
            <person name="Ruckert C."/>
            <person name="Nouioui I."/>
            <person name="Willmese J."/>
            <person name="van Wezel G."/>
            <person name="Klenk H.-P."/>
            <person name="Kalinowski J."/>
            <person name="Zotchev S.B."/>
        </authorList>
    </citation>
    <scope>NUCLEOTIDE SEQUENCE [LARGE SCALE GENOMIC DNA]</scope>
    <source>
        <strain evidence="10 11">DSM 45943</strain>
    </source>
</reference>
<dbReference type="AlphaFoldDB" id="A0A221VZP0"/>
<dbReference type="FunFam" id="3.20.20.80:FF:000004">
    <property type="entry name" value="Beta-glucosidase 6-phospho-beta-glucosidase"/>
    <property type="match status" value="1"/>
</dbReference>
<evidence type="ECO:0000256" key="5">
    <source>
        <dbReference type="ARBA" id="ARBA00023001"/>
    </source>
</evidence>
<keyword evidence="7 9" id="KW-0326">Glycosidase</keyword>
<evidence type="ECO:0000256" key="9">
    <source>
        <dbReference type="RuleBase" id="RU361175"/>
    </source>
</evidence>
<evidence type="ECO:0000256" key="8">
    <source>
        <dbReference type="ARBA" id="ARBA00023326"/>
    </source>
</evidence>
<evidence type="ECO:0000256" key="7">
    <source>
        <dbReference type="ARBA" id="ARBA00023295"/>
    </source>
</evidence>
<dbReference type="EMBL" id="CP022521">
    <property type="protein sequence ID" value="ASO18958.1"/>
    <property type="molecule type" value="Genomic_DNA"/>
</dbReference>
<evidence type="ECO:0000313" key="11">
    <source>
        <dbReference type="Proteomes" id="UP000204221"/>
    </source>
</evidence>
<gene>
    <name evidence="10" type="primary">bglB1</name>
    <name evidence="10" type="ORF">AHOG_06540</name>
</gene>
<keyword evidence="4 9" id="KW-0378">Hydrolase</keyword>
<evidence type="ECO:0000256" key="2">
    <source>
        <dbReference type="ARBA" id="ARBA00010838"/>
    </source>
</evidence>
<keyword evidence="5" id="KW-0136">Cellulose degradation</keyword>
<protein>
    <recommendedName>
        <fullName evidence="3 9">Beta-glucosidase</fullName>
        <ecNumber evidence="3 9">3.2.1.21</ecNumber>
    </recommendedName>
</protein>
<dbReference type="Pfam" id="PF00232">
    <property type="entry name" value="Glyco_hydro_1"/>
    <property type="match status" value="1"/>
</dbReference>
<dbReference type="GO" id="GO:0030245">
    <property type="term" value="P:cellulose catabolic process"/>
    <property type="evidence" value="ECO:0007669"/>
    <property type="project" value="UniProtKB-KW"/>
</dbReference>
<dbReference type="PANTHER" id="PTHR10353:SF36">
    <property type="entry name" value="LP05116P"/>
    <property type="match status" value="1"/>
</dbReference>
<dbReference type="PRINTS" id="PR00131">
    <property type="entry name" value="GLHYDRLASE1"/>
</dbReference>
<keyword evidence="6" id="KW-0119">Carbohydrate metabolism</keyword>
<dbReference type="RefSeq" id="WP_093940552.1">
    <property type="nucleotide sequence ID" value="NZ_CP022521.1"/>
</dbReference>
<comment type="catalytic activity">
    <reaction evidence="1 9">
        <text>Hydrolysis of terminal, non-reducing beta-D-glucosyl residues with release of beta-D-glucose.</text>
        <dbReference type="EC" id="3.2.1.21"/>
    </reaction>
</comment>
<dbReference type="InterPro" id="IPR017736">
    <property type="entry name" value="Glyco_hydro_1_beta-glucosidase"/>
</dbReference>
<dbReference type="PANTHER" id="PTHR10353">
    <property type="entry name" value="GLYCOSYL HYDROLASE"/>
    <property type="match status" value="1"/>
</dbReference>
<evidence type="ECO:0000256" key="6">
    <source>
        <dbReference type="ARBA" id="ARBA00023277"/>
    </source>
</evidence>
<dbReference type="NCBIfam" id="TIGR03356">
    <property type="entry name" value="BGL"/>
    <property type="match status" value="1"/>
</dbReference>
<evidence type="ECO:0000313" key="10">
    <source>
        <dbReference type="EMBL" id="ASO18958.1"/>
    </source>
</evidence>
<dbReference type="InterPro" id="IPR033132">
    <property type="entry name" value="GH_1_N_CS"/>
</dbReference>
<dbReference type="KEGG" id="ahg:AHOG_06540"/>
<organism evidence="10 11">
    <name type="scientific">Actinoalloteichus hoggarensis</name>
    <dbReference type="NCBI Taxonomy" id="1470176"/>
    <lineage>
        <taxon>Bacteria</taxon>
        <taxon>Bacillati</taxon>
        <taxon>Actinomycetota</taxon>
        <taxon>Actinomycetes</taxon>
        <taxon>Pseudonocardiales</taxon>
        <taxon>Pseudonocardiaceae</taxon>
        <taxon>Actinoalloteichus</taxon>
    </lineage>
</organism>